<dbReference type="InterPro" id="IPR002155">
    <property type="entry name" value="Thiolase"/>
</dbReference>
<dbReference type="EC" id="2.3.1.9" evidence="3"/>
<dbReference type="SUPFAM" id="SSF53901">
    <property type="entry name" value="Thiolase-like"/>
    <property type="match status" value="2"/>
</dbReference>
<dbReference type="PANTHER" id="PTHR42870">
    <property type="entry name" value="ACETYL-COA C-ACETYLTRANSFERASE"/>
    <property type="match status" value="1"/>
</dbReference>
<name>A0A2S7K0E8_9PROT</name>
<keyword evidence="3" id="KW-0012">Acyltransferase</keyword>
<feature type="domain" description="Thiolase C-terminal" evidence="2">
    <location>
        <begin position="273"/>
        <end position="407"/>
    </location>
</feature>
<dbReference type="InterPro" id="IPR016039">
    <property type="entry name" value="Thiolase-like"/>
</dbReference>
<gene>
    <name evidence="3" type="ORF">CW354_16485</name>
</gene>
<reference evidence="3 4" key="1">
    <citation type="submission" date="2017-12" db="EMBL/GenBank/DDBJ databases">
        <authorList>
            <person name="Hurst M.R.H."/>
        </authorList>
    </citation>
    <scope>NUCLEOTIDE SEQUENCE [LARGE SCALE GENOMIC DNA]</scope>
    <source>
        <strain evidence="3 4">SY-3-19</strain>
    </source>
</reference>
<dbReference type="Pfam" id="PF22691">
    <property type="entry name" value="Thiolase_C_1"/>
    <property type="match status" value="1"/>
</dbReference>
<organism evidence="3 4">
    <name type="scientific">Hyphococcus luteus</name>
    <dbReference type="NCBI Taxonomy" id="2058213"/>
    <lineage>
        <taxon>Bacteria</taxon>
        <taxon>Pseudomonadati</taxon>
        <taxon>Pseudomonadota</taxon>
        <taxon>Alphaproteobacteria</taxon>
        <taxon>Parvularculales</taxon>
        <taxon>Parvularculaceae</taxon>
        <taxon>Hyphococcus</taxon>
    </lineage>
</organism>
<dbReference type="OrthoDB" id="9790314at2"/>
<evidence type="ECO:0000259" key="1">
    <source>
        <dbReference type="Pfam" id="PF00108"/>
    </source>
</evidence>
<sequence length="409" mass="44167">MSKPVFILGGFQTDFSKNWTRDNKTLFDLFSETVLNALDACALEPDEIEVGHVGNFVAELFTGQGMLGGYFGHVHEGFSGMPASRHEGACASGSLAALAAMADIESGRYDLACVSGLELMRNVPGDIAADHLGAAAWRGREAVDAKYVWPAMFSNLAEEYERRYGLDYDHLMGISKINFENGRRNPNSQARNWSFTEKSFTADDEANPVVEGMMRRQDCGQVTDGAAVIFLASEEKAAEYAKRRGLALDEIARIKGWGHTTAPMLLETKLKESADQDYIFPWVRKSIADAYARAGVSGPEEIDAIETHDCFSITEYMAIEHFGITAPGEAWKAVEDGRIAFDGDIPVNPSGGLIGMGHPVGATGVRMLLDAEKQTTGKAGDYQVDGAKNVATYNVGGSGTTNCSFVVGV</sequence>
<keyword evidence="3" id="KW-0808">Transferase</keyword>
<keyword evidence="4" id="KW-1185">Reference proteome</keyword>
<dbReference type="Proteomes" id="UP000239504">
    <property type="component" value="Unassembled WGS sequence"/>
</dbReference>
<dbReference type="InterPro" id="IPR055140">
    <property type="entry name" value="Thiolase_C_2"/>
</dbReference>
<dbReference type="GO" id="GO:0003985">
    <property type="term" value="F:acetyl-CoA C-acetyltransferase activity"/>
    <property type="evidence" value="ECO:0007669"/>
    <property type="project" value="UniProtKB-EC"/>
</dbReference>
<evidence type="ECO:0000259" key="2">
    <source>
        <dbReference type="Pfam" id="PF22691"/>
    </source>
</evidence>
<evidence type="ECO:0000313" key="3">
    <source>
        <dbReference type="EMBL" id="PQA85980.1"/>
    </source>
</evidence>
<dbReference type="CDD" id="cd00829">
    <property type="entry name" value="SCP-x_thiolase"/>
    <property type="match status" value="1"/>
</dbReference>
<dbReference type="PANTHER" id="PTHR42870:SF1">
    <property type="entry name" value="NON-SPECIFIC LIPID-TRANSFER PROTEIN-LIKE 2"/>
    <property type="match status" value="1"/>
</dbReference>
<dbReference type="Pfam" id="PF00108">
    <property type="entry name" value="Thiolase_N"/>
    <property type="match status" value="1"/>
</dbReference>
<evidence type="ECO:0000313" key="4">
    <source>
        <dbReference type="Proteomes" id="UP000239504"/>
    </source>
</evidence>
<dbReference type="PIRSF" id="PIRSF000429">
    <property type="entry name" value="Ac-CoA_Ac_transf"/>
    <property type="match status" value="1"/>
</dbReference>
<protein>
    <submittedName>
        <fullName evidence="3">Acetyl-CoA acetyltransferase</fullName>
        <ecNumber evidence="3">2.3.1.9</ecNumber>
    </submittedName>
</protein>
<dbReference type="EMBL" id="PJCH01000015">
    <property type="protein sequence ID" value="PQA85980.1"/>
    <property type="molecule type" value="Genomic_DNA"/>
</dbReference>
<dbReference type="NCBIfam" id="NF004936">
    <property type="entry name" value="PRK06289.1"/>
    <property type="match status" value="1"/>
</dbReference>
<dbReference type="InterPro" id="IPR020616">
    <property type="entry name" value="Thiolase_N"/>
</dbReference>
<dbReference type="RefSeq" id="WP_104831784.1">
    <property type="nucleotide sequence ID" value="NZ_PJCH01000015.1"/>
</dbReference>
<comment type="caution">
    <text evidence="3">The sequence shown here is derived from an EMBL/GenBank/DDBJ whole genome shotgun (WGS) entry which is preliminary data.</text>
</comment>
<dbReference type="Gene3D" id="3.40.47.10">
    <property type="match status" value="1"/>
</dbReference>
<proteinExistence type="predicted"/>
<feature type="domain" description="Thiolase N-terminal" evidence="1">
    <location>
        <begin position="5"/>
        <end position="132"/>
    </location>
</feature>
<dbReference type="AlphaFoldDB" id="A0A2S7K0E8"/>
<accession>A0A2S7K0E8</accession>